<evidence type="ECO:0000256" key="8">
    <source>
        <dbReference type="ARBA" id="ARBA00023136"/>
    </source>
</evidence>
<dbReference type="OrthoDB" id="9814523at2"/>
<evidence type="ECO:0000313" key="11">
    <source>
        <dbReference type="EMBL" id="GEN36511.1"/>
    </source>
</evidence>
<protein>
    <recommendedName>
        <fullName evidence="13">Cation acetate symporter</fullName>
    </recommendedName>
</protein>
<keyword evidence="7 10" id="KW-1133">Transmembrane helix</keyword>
<evidence type="ECO:0000256" key="5">
    <source>
        <dbReference type="ARBA" id="ARBA00022692"/>
    </source>
</evidence>
<dbReference type="GO" id="GO:0006847">
    <property type="term" value="P:plasma membrane acetate transport"/>
    <property type="evidence" value="ECO:0007669"/>
    <property type="project" value="TreeGrafter"/>
</dbReference>
<dbReference type="PANTHER" id="PTHR48086">
    <property type="entry name" value="SODIUM/PROLINE SYMPORTER-RELATED"/>
    <property type="match status" value="1"/>
</dbReference>
<dbReference type="AlphaFoldDB" id="A0A511VDK5"/>
<dbReference type="InterPro" id="IPR001734">
    <property type="entry name" value="Na/solute_symporter"/>
</dbReference>
<keyword evidence="5 10" id="KW-0812">Transmembrane</keyword>
<dbReference type="Proteomes" id="UP000321157">
    <property type="component" value="Unassembled WGS sequence"/>
</dbReference>
<evidence type="ECO:0000256" key="9">
    <source>
        <dbReference type="RuleBase" id="RU362091"/>
    </source>
</evidence>
<keyword evidence="3" id="KW-0813">Transport</keyword>
<evidence type="ECO:0000256" key="6">
    <source>
        <dbReference type="ARBA" id="ARBA00022847"/>
    </source>
</evidence>
<keyword evidence="4" id="KW-1003">Cell membrane</keyword>
<dbReference type="EMBL" id="BJXX01000193">
    <property type="protein sequence ID" value="GEN36511.1"/>
    <property type="molecule type" value="Genomic_DNA"/>
</dbReference>
<feature type="transmembrane region" description="Helical" evidence="10">
    <location>
        <begin position="77"/>
        <end position="95"/>
    </location>
</feature>
<evidence type="ECO:0008006" key="13">
    <source>
        <dbReference type="Google" id="ProtNLM"/>
    </source>
</evidence>
<dbReference type="GO" id="GO:0015123">
    <property type="term" value="F:acetate transmembrane transporter activity"/>
    <property type="evidence" value="ECO:0007669"/>
    <property type="project" value="TreeGrafter"/>
</dbReference>
<sequence>MTDSNGLAFALFLAIVAMTLAITYWAAKRTRTTSEFYTAGASISGRQNGIAIAGDYLSAGSFLGLLGLISLGGFDGFLNAIGAFVGLVFLLLLVAEPLRNTGKYTMADVLVSRLNEKPVRSLSAISTIVISTFYMIAQLVGAGGLII</sequence>
<feature type="transmembrane region" description="Helical" evidence="10">
    <location>
        <begin position="122"/>
        <end position="146"/>
    </location>
</feature>
<evidence type="ECO:0000256" key="2">
    <source>
        <dbReference type="ARBA" id="ARBA00006434"/>
    </source>
</evidence>
<dbReference type="GO" id="GO:0005886">
    <property type="term" value="C:plasma membrane"/>
    <property type="evidence" value="ECO:0007669"/>
    <property type="project" value="UniProtKB-SubCell"/>
</dbReference>
<keyword evidence="6" id="KW-0769">Symport</keyword>
<dbReference type="GO" id="GO:0015293">
    <property type="term" value="F:symporter activity"/>
    <property type="evidence" value="ECO:0007669"/>
    <property type="project" value="UniProtKB-KW"/>
</dbReference>
<reference evidence="11 12" key="1">
    <citation type="submission" date="2019-07" db="EMBL/GenBank/DDBJ databases">
        <title>Whole genome shotgun sequence of Aneurinibacillus danicus NBRC 102444.</title>
        <authorList>
            <person name="Hosoyama A."/>
            <person name="Uohara A."/>
            <person name="Ohji S."/>
            <person name="Ichikawa N."/>
        </authorList>
    </citation>
    <scope>NUCLEOTIDE SEQUENCE [LARGE SCALE GENOMIC DNA]</scope>
    <source>
        <strain evidence="11 12">NBRC 102444</strain>
    </source>
</reference>
<dbReference type="Gene3D" id="1.20.1730.10">
    <property type="entry name" value="Sodium/glucose cotransporter"/>
    <property type="match status" value="1"/>
</dbReference>
<accession>A0A511VDK5</accession>
<evidence type="ECO:0000256" key="7">
    <source>
        <dbReference type="ARBA" id="ARBA00022989"/>
    </source>
</evidence>
<dbReference type="InterPro" id="IPR038377">
    <property type="entry name" value="Na/Glc_symporter_sf"/>
</dbReference>
<evidence type="ECO:0000256" key="4">
    <source>
        <dbReference type="ARBA" id="ARBA00022475"/>
    </source>
</evidence>
<dbReference type="Pfam" id="PF00474">
    <property type="entry name" value="SSF"/>
    <property type="match status" value="1"/>
</dbReference>
<keyword evidence="12" id="KW-1185">Reference proteome</keyword>
<dbReference type="PANTHER" id="PTHR48086:SF6">
    <property type="entry name" value="CATION_ACETATE SYMPORTER ACTP"/>
    <property type="match status" value="1"/>
</dbReference>
<evidence type="ECO:0000256" key="10">
    <source>
        <dbReference type="SAM" id="Phobius"/>
    </source>
</evidence>
<comment type="subcellular location">
    <subcellularLocation>
        <location evidence="1">Cell membrane</location>
        <topology evidence="1">Multi-pass membrane protein</topology>
    </subcellularLocation>
</comment>
<gene>
    <name evidence="11" type="ORF">ADA01nite_39710</name>
</gene>
<comment type="caution">
    <text evidence="11">The sequence shown here is derived from an EMBL/GenBank/DDBJ whole genome shotgun (WGS) entry which is preliminary data.</text>
</comment>
<organism evidence="11 12">
    <name type="scientific">Aneurinibacillus danicus</name>
    <dbReference type="NCBI Taxonomy" id="267746"/>
    <lineage>
        <taxon>Bacteria</taxon>
        <taxon>Bacillati</taxon>
        <taxon>Bacillota</taxon>
        <taxon>Bacilli</taxon>
        <taxon>Bacillales</taxon>
        <taxon>Paenibacillaceae</taxon>
        <taxon>Aneurinibacillus group</taxon>
        <taxon>Aneurinibacillus</taxon>
    </lineage>
</organism>
<dbReference type="InterPro" id="IPR050277">
    <property type="entry name" value="Sodium:Solute_Symporter"/>
</dbReference>
<proteinExistence type="inferred from homology"/>
<evidence type="ECO:0000256" key="1">
    <source>
        <dbReference type="ARBA" id="ARBA00004651"/>
    </source>
</evidence>
<feature type="transmembrane region" description="Helical" evidence="10">
    <location>
        <begin position="48"/>
        <end position="71"/>
    </location>
</feature>
<keyword evidence="8 10" id="KW-0472">Membrane</keyword>
<evidence type="ECO:0000256" key="3">
    <source>
        <dbReference type="ARBA" id="ARBA00022448"/>
    </source>
</evidence>
<dbReference type="PROSITE" id="PS50283">
    <property type="entry name" value="NA_SOLUT_SYMP_3"/>
    <property type="match status" value="1"/>
</dbReference>
<feature type="transmembrane region" description="Helical" evidence="10">
    <location>
        <begin position="6"/>
        <end position="27"/>
    </location>
</feature>
<name>A0A511VDK5_9BACL</name>
<evidence type="ECO:0000313" key="12">
    <source>
        <dbReference type="Proteomes" id="UP000321157"/>
    </source>
</evidence>
<comment type="similarity">
    <text evidence="2 9">Belongs to the sodium:solute symporter (SSF) (TC 2.A.21) family.</text>
</comment>